<evidence type="ECO:0000313" key="2">
    <source>
        <dbReference type="EMBL" id="PRH79809.1"/>
    </source>
</evidence>
<dbReference type="EMBL" id="PVLV01000098">
    <property type="protein sequence ID" value="PRH79809.1"/>
    <property type="molecule type" value="Genomic_DNA"/>
</dbReference>
<reference evidence="2 3" key="1">
    <citation type="submission" date="2018-03" db="EMBL/GenBank/DDBJ databases">
        <title>Novel Streptomyces sp. from soil.</title>
        <authorList>
            <person name="Tan G.Y.A."/>
            <person name="Lee Z.Y."/>
        </authorList>
    </citation>
    <scope>NUCLEOTIDE SEQUENCE [LARGE SCALE GENOMIC DNA]</scope>
    <source>
        <strain evidence="2 3">ST5x</strain>
    </source>
</reference>
<proteinExistence type="predicted"/>
<accession>A0A2S9PZF6</accession>
<feature type="chain" id="PRO_5015456203" description="Secreted protein" evidence="1">
    <location>
        <begin position="31"/>
        <end position="66"/>
    </location>
</feature>
<keyword evidence="3" id="KW-1185">Reference proteome</keyword>
<keyword evidence="1" id="KW-0732">Signal</keyword>
<protein>
    <recommendedName>
        <fullName evidence="4">Secreted protein</fullName>
    </recommendedName>
</protein>
<dbReference type="Proteomes" id="UP000239322">
    <property type="component" value="Unassembled WGS sequence"/>
</dbReference>
<comment type="caution">
    <text evidence="2">The sequence shown here is derived from an EMBL/GenBank/DDBJ whole genome shotgun (WGS) entry which is preliminary data.</text>
</comment>
<evidence type="ECO:0008006" key="4">
    <source>
        <dbReference type="Google" id="ProtNLM"/>
    </source>
</evidence>
<dbReference type="AlphaFoldDB" id="A0A2S9PZF6"/>
<organism evidence="2 3">
    <name type="scientific">Streptomyces solincola</name>
    <dbReference type="NCBI Taxonomy" id="2100817"/>
    <lineage>
        <taxon>Bacteria</taxon>
        <taxon>Bacillati</taxon>
        <taxon>Actinomycetota</taxon>
        <taxon>Actinomycetes</taxon>
        <taxon>Kitasatosporales</taxon>
        <taxon>Streptomycetaceae</taxon>
        <taxon>Streptomyces</taxon>
    </lineage>
</organism>
<gene>
    <name evidence="2" type="ORF">C6N75_07590</name>
</gene>
<evidence type="ECO:0000313" key="3">
    <source>
        <dbReference type="Proteomes" id="UP000239322"/>
    </source>
</evidence>
<sequence length="66" mass="6711">MTRRRAFPAAVTGILVAVCGFTAQAGVAYAGDSGSGAQHVVSGAVTDDSGWQRTAKIATVQDSGWQ</sequence>
<feature type="signal peptide" evidence="1">
    <location>
        <begin position="1"/>
        <end position="30"/>
    </location>
</feature>
<evidence type="ECO:0000256" key="1">
    <source>
        <dbReference type="SAM" id="SignalP"/>
    </source>
</evidence>
<name>A0A2S9PZF6_9ACTN</name>
<dbReference type="RefSeq" id="WP_105868082.1">
    <property type="nucleotide sequence ID" value="NZ_PVLV01000098.1"/>
</dbReference>